<dbReference type="PANTHER" id="PTHR30146">
    <property type="entry name" value="LACI-RELATED TRANSCRIPTIONAL REPRESSOR"/>
    <property type="match status" value="1"/>
</dbReference>
<dbReference type="Gene3D" id="1.10.260.40">
    <property type="entry name" value="lambda repressor-like DNA-binding domains"/>
    <property type="match status" value="1"/>
</dbReference>
<evidence type="ECO:0000256" key="2">
    <source>
        <dbReference type="ARBA" id="ARBA00023125"/>
    </source>
</evidence>
<keyword evidence="6" id="KW-1185">Reference proteome</keyword>
<dbReference type="Pfam" id="PF00356">
    <property type="entry name" value="LacI"/>
    <property type="match status" value="1"/>
</dbReference>
<keyword evidence="2" id="KW-0238">DNA-binding</keyword>
<gene>
    <name evidence="5" type="ORF">K9S39_27205</name>
</gene>
<organism evidence="5 6">
    <name type="scientific">Streptomyces halobius</name>
    <dbReference type="NCBI Taxonomy" id="2879846"/>
    <lineage>
        <taxon>Bacteria</taxon>
        <taxon>Bacillati</taxon>
        <taxon>Actinomycetota</taxon>
        <taxon>Actinomycetes</taxon>
        <taxon>Kitasatosporales</taxon>
        <taxon>Streptomycetaceae</taxon>
        <taxon>Streptomyces</taxon>
    </lineage>
</organism>
<keyword evidence="3" id="KW-0804">Transcription</keyword>
<dbReference type="RefSeq" id="WP_248865909.1">
    <property type="nucleotide sequence ID" value="NZ_CP086322.1"/>
</dbReference>
<dbReference type="SUPFAM" id="SSF53822">
    <property type="entry name" value="Periplasmic binding protein-like I"/>
    <property type="match status" value="1"/>
</dbReference>
<protein>
    <submittedName>
        <fullName evidence="5">LacI family transcriptional regulator</fullName>
    </submittedName>
</protein>
<dbReference type="SMART" id="SM00354">
    <property type="entry name" value="HTH_LACI"/>
    <property type="match status" value="1"/>
</dbReference>
<dbReference type="CDD" id="cd06267">
    <property type="entry name" value="PBP1_LacI_sugar_binding-like"/>
    <property type="match status" value="1"/>
</dbReference>
<evidence type="ECO:0000313" key="6">
    <source>
        <dbReference type="Proteomes" id="UP000830115"/>
    </source>
</evidence>
<dbReference type="InterPro" id="IPR046335">
    <property type="entry name" value="LacI/GalR-like_sensor"/>
</dbReference>
<dbReference type="Pfam" id="PF13377">
    <property type="entry name" value="Peripla_BP_3"/>
    <property type="match status" value="1"/>
</dbReference>
<dbReference type="InterPro" id="IPR010982">
    <property type="entry name" value="Lambda_DNA-bd_dom_sf"/>
</dbReference>
<evidence type="ECO:0000259" key="4">
    <source>
        <dbReference type="PROSITE" id="PS50932"/>
    </source>
</evidence>
<dbReference type="PANTHER" id="PTHR30146:SF109">
    <property type="entry name" value="HTH-TYPE TRANSCRIPTIONAL REGULATOR GALS"/>
    <property type="match status" value="1"/>
</dbReference>
<dbReference type="SUPFAM" id="SSF47413">
    <property type="entry name" value="lambda repressor-like DNA-binding domains"/>
    <property type="match status" value="1"/>
</dbReference>
<reference evidence="5" key="1">
    <citation type="submission" date="2021-10" db="EMBL/GenBank/DDBJ databases">
        <title>Streptomyces nigrumlapis sp.nov.,an antimicrobial producing actinobacterium isolated from Black Gobi rocks.</title>
        <authorList>
            <person name="Wen Y."/>
            <person name="Zhang W."/>
            <person name="Liu X.G."/>
        </authorList>
    </citation>
    <scope>NUCLEOTIDE SEQUENCE</scope>
    <source>
        <strain evidence="5">ST13-2-2</strain>
    </source>
</reference>
<keyword evidence="1" id="KW-0805">Transcription regulation</keyword>
<evidence type="ECO:0000256" key="1">
    <source>
        <dbReference type="ARBA" id="ARBA00023015"/>
    </source>
</evidence>
<dbReference type="PROSITE" id="PS50932">
    <property type="entry name" value="HTH_LACI_2"/>
    <property type="match status" value="1"/>
</dbReference>
<proteinExistence type="predicted"/>
<dbReference type="Gene3D" id="3.40.50.2300">
    <property type="match status" value="3"/>
</dbReference>
<sequence length="363" mass="37857">MARPEKRTTLREVAEATGLSTAAVSYALRGKQVSKETEERVRKAAADLGYEADPIARALASGRTSMIGVLAGDLQDLWQQHLMAAIGRELLAGDRYALILDAGGDPARELALAKQLRDQRVDGLLVSPVDPSAEGWSKIADTVPVVSIGDALSRARTAGEVLFDNRAGIDAVLDYLRGLGHRRVTVLTPTGPSTPDRPADVYVREAADRLGIEVEVLPCAQELGEATAVARRVLAAGGGGAAGGDRGAVGDGGLAGGDGSVAGGGRPNAVFCFSDSIAYGVYAAAAEASLTIGRDISVVGFDDHPVSRVLTPPLTTVDWGLTDIAKEAARLAVAAIEGRRVRRKRILCAPRLSERGSALRVPE</sequence>
<name>A0ABY4ME80_9ACTN</name>
<evidence type="ECO:0000256" key="3">
    <source>
        <dbReference type="ARBA" id="ARBA00023163"/>
    </source>
</evidence>
<feature type="domain" description="HTH lacI-type" evidence="4">
    <location>
        <begin position="8"/>
        <end position="61"/>
    </location>
</feature>
<dbReference type="Proteomes" id="UP000830115">
    <property type="component" value="Chromosome"/>
</dbReference>
<accession>A0ABY4ME80</accession>
<dbReference type="EMBL" id="CP086322">
    <property type="protein sequence ID" value="UQA95054.1"/>
    <property type="molecule type" value="Genomic_DNA"/>
</dbReference>
<evidence type="ECO:0000313" key="5">
    <source>
        <dbReference type="EMBL" id="UQA95054.1"/>
    </source>
</evidence>
<dbReference type="CDD" id="cd01392">
    <property type="entry name" value="HTH_LacI"/>
    <property type="match status" value="1"/>
</dbReference>
<dbReference type="InterPro" id="IPR000843">
    <property type="entry name" value="HTH_LacI"/>
</dbReference>
<dbReference type="InterPro" id="IPR028082">
    <property type="entry name" value="Peripla_BP_I"/>
</dbReference>